<dbReference type="InterPro" id="IPR004918">
    <property type="entry name" value="Cdc37"/>
</dbReference>
<dbReference type="GO" id="GO:0051082">
    <property type="term" value="F:unfolded protein binding"/>
    <property type="evidence" value="ECO:0007669"/>
    <property type="project" value="TreeGrafter"/>
</dbReference>
<dbReference type="GO" id="GO:0050821">
    <property type="term" value="P:protein stabilization"/>
    <property type="evidence" value="ECO:0007669"/>
    <property type="project" value="TreeGrafter"/>
</dbReference>
<sequence>MTSNSCSSKGGSRPFDYTKWDKLEKALESDEEVRREKETEAAAEEHRRRLEAAIAKDQAVKALNSREEVKNSDSHFVLVEDLPREDQLGPGGLDPTEVFESLPEDLQEAFENQDKEAVIRGFSALPPEVAKVHLQRCVDAGLWEAPSDDPPEGEQKEGEPKIKEITED</sequence>
<feature type="region of interest" description="Disordered" evidence="1">
    <location>
        <begin position="142"/>
        <end position="168"/>
    </location>
</feature>
<feature type="domain" description="Cdc37 C-terminal" evidence="2">
    <location>
        <begin position="87"/>
        <end position="164"/>
    </location>
</feature>
<dbReference type="GO" id="GO:0051087">
    <property type="term" value="F:protein-folding chaperone binding"/>
    <property type="evidence" value="ECO:0007669"/>
    <property type="project" value="TreeGrafter"/>
</dbReference>
<protein>
    <recommendedName>
        <fullName evidence="2">Cdc37 C-terminal domain-containing protein</fullName>
    </recommendedName>
</protein>
<dbReference type="PANTHER" id="PTHR12800:SF4">
    <property type="entry name" value="HSP90 CO-CHAPERONE CDC37"/>
    <property type="match status" value="1"/>
</dbReference>
<dbReference type="SMART" id="SM01069">
    <property type="entry name" value="CDC37_C"/>
    <property type="match status" value="1"/>
</dbReference>
<evidence type="ECO:0000313" key="3">
    <source>
        <dbReference type="EMBL" id="CEM45606.1"/>
    </source>
</evidence>
<dbReference type="AlphaFoldDB" id="A0A0G4HMN3"/>
<dbReference type="Gene3D" id="6.10.140.250">
    <property type="match status" value="1"/>
</dbReference>
<organism evidence="3">
    <name type="scientific">Chromera velia CCMP2878</name>
    <dbReference type="NCBI Taxonomy" id="1169474"/>
    <lineage>
        <taxon>Eukaryota</taxon>
        <taxon>Sar</taxon>
        <taxon>Alveolata</taxon>
        <taxon>Colpodellida</taxon>
        <taxon>Chromeraceae</taxon>
        <taxon>Chromera</taxon>
    </lineage>
</organism>
<accession>A0A0G4HMN3</accession>
<dbReference type="EMBL" id="CDMZ01003229">
    <property type="protein sequence ID" value="CEM45606.1"/>
    <property type="molecule type" value="Genomic_DNA"/>
</dbReference>
<proteinExistence type="predicted"/>
<feature type="region of interest" description="Disordered" evidence="1">
    <location>
        <begin position="26"/>
        <end position="45"/>
    </location>
</feature>
<dbReference type="Pfam" id="PF08564">
    <property type="entry name" value="CDC37_C"/>
    <property type="match status" value="1"/>
</dbReference>
<dbReference type="GO" id="GO:0006457">
    <property type="term" value="P:protein folding"/>
    <property type="evidence" value="ECO:0007669"/>
    <property type="project" value="TreeGrafter"/>
</dbReference>
<name>A0A0G4HMN3_9ALVE</name>
<dbReference type="InterPro" id="IPR013873">
    <property type="entry name" value="Cdc37_C"/>
</dbReference>
<feature type="compositionally biased region" description="Polar residues" evidence="1">
    <location>
        <begin position="1"/>
        <end position="10"/>
    </location>
</feature>
<feature type="region of interest" description="Disordered" evidence="1">
    <location>
        <begin position="1"/>
        <end position="20"/>
    </location>
</feature>
<feature type="compositionally biased region" description="Basic and acidic residues" evidence="1">
    <location>
        <begin position="153"/>
        <end position="168"/>
    </location>
</feature>
<evidence type="ECO:0000256" key="1">
    <source>
        <dbReference type="SAM" id="MobiDB-lite"/>
    </source>
</evidence>
<gene>
    <name evidence="3" type="ORF">Cvel_1174</name>
</gene>
<dbReference type="GO" id="GO:0031072">
    <property type="term" value="F:heat shock protein binding"/>
    <property type="evidence" value="ECO:0007669"/>
    <property type="project" value="TreeGrafter"/>
</dbReference>
<evidence type="ECO:0000259" key="2">
    <source>
        <dbReference type="SMART" id="SM01069"/>
    </source>
</evidence>
<dbReference type="PANTHER" id="PTHR12800">
    <property type="entry name" value="CDC37-RELATED"/>
    <property type="match status" value="1"/>
</dbReference>
<reference evidence="3" key="1">
    <citation type="submission" date="2014-11" db="EMBL/GenBank/DDBJ databases">
        <authorList>
            <person name="Otto D Thomas"/>
            <person name="Naeem Raeece"/>
        </authorList>
    </citation>
    <scope>NUCLEOTIDE SEQUENCE</scope>
</reference>
<dbReference type="GO" id="GO:0005737">
    <property type="term" value="C:cytoplasm"/>
    <property type="evidence" value="ECO:0007669"/>
    <property type="project" value="TreeGrafter"/>
</dbReference>
<dbReference type="SUPFAM" id="SSF101391">
    <property type="entry name" value="Hsp90 co-chaperone CDC37"/>
    <property type="match status" value="1"/>
</dbReference>
<dbReference type="VEuPathDB" id="CryptoDB:Cvel_1174"/>